<dbReference type="Gene3D" id="3.10.590.10">
    <property type="entry name" value="ph1033 like domains"/>
    <property type="match status" value="1"/>
</dbReference>
<proteinExistence type="predicted"/>
<organism evidence="2">
    <name type="scientific">Planktothricoides raciborskii GIHE-MW2</name>
    <dbReference type="NCBI Taxonomy" id="2792601"/>
    <lineage>
        <taxon>Bacteria</taxon>
        <taxon>Bacillati</taxon>
        <taxon>Cyanobacteriota</taxon>
        <taxon>Cyanophyceae</taxon>
        <taxon>Oscillatoriophycideae</taxon>
        <taxon>Oscillatoriales</taxon>
        <taxon>Oscillatoriaceae</taxon>
        <taxon>Planktothricoides</taxon>
    </lineage>
</organism>
<protein>
    <submittedName>
        <fullName evidence="2">EVE domain-containing protein</fullName>
    </submittedName>
</protein>
<dbReference type="SUPFAM" id="SSF88697">
    <property type="entry name" value="PUA domain-like"/>
    <property type="match status" value="1"/>
</dbReference>
<dbReference type="AlphaFoldDB" id="A0AAU8J9S4"/>
<sequence>MAYWLFQGNPKYYKVTQAIQDFEEMLWLVTRYGKEIAVGDEVIIWMAGNDAGIYAIAEIIEPAQFRSEVSDRDYWLDKTRIGIKPQAKIRFTKKFLEKPLLRSTLKEDPLLQKLLVIRAPNSTNYKINSDEWQAVMKLLSVK</sequence>
<accession>A0AAU8J9S4</accession>
<evidence type="ECO:0000313" key="2">
    <source>
        <dbReference type="EMBL" id="XCM35502.1"/>
    </source>
</evidence>
<dbReference type="RefSeq" id="WP_190878592.1">
    <property type="nucleotide sequence ID" value="NZ_CP159837.1"/>
</dbReference>
<dbReference type="EMBL" id="CP159837">
    <property type="protein sequence ID" value="XCM35502.1"/>
    <property type="molecule type" value="Genomic_DNA"/>
</dbReference>
<gene>
    <name evidence="2" type="ORF">ABWT76_004190</name>
</gene>
<evidence type="ECO:0000259" key="1">
    <source>
        <dbReference type="Pfam" id="PF01878"/>
    </source>
</evidence>
<feature type="domain" description="EVE" evidence="1">
    <location>
        <begin position="2"/>
        <end position="138"/>
    </location>
</feature>
<dbReference type="InterPro" id="IPR002740">
    <property type="entry name" value="EVE_domain"/>
</dbReference>
<reference evidence="2" key="1">
    <citation type="submission" date="2024-07" db="EMBL/GenBank/DDBJ databases">
        <authorList>
            <person name="Kim Y.J."/>
            <person name="Jeong J.Y."/>
        </authorList>
    </citation>
    <scope>NUCLEOTIDE SEQUENCE</scope>
    <source>
        <strain evidence="2">GIHE-MW2</strain>
    </source>
</reference>
<dbReference type="Pfam" id="PF01878">
    <property type="entry name" value="EVE"/>
    <property type="match status" value="1"/>
</dbReference>
<name>A0AAU8J9S4_9CYAN</name>
<dbReference type="InterPro" id="IPR015947">
    <property type="entry name" value="PUA-like_sf"/>
</dbReference>